<dbReference type="CDD" id="cd00167">
    <property type="entry name" value="SANT"/>
    <property type="match status" value="1"/>
</dbReference>
<name>A0AAD2CQT0_9STRA</name>
<keyword evidence="5" id="KW-0805">Transcription regulation</keyword>
<dbReference type="GO" id="GO:0003677">
    <property type="term" value="F:DNA binding"/>
    <property type="evidence" value="ECO:0007669"/>
    <property type="project" value="UniProtKB-KW"/>
</dbReference>
<keyword evidence="4" id="KW-0862">Zinc</keyword>
<comment type="caution">
    <text evidence="14">The sequence shown here is derived from an EMBL/GenBank/DDBJ whole genome shotgun (WGS) entry which is preliminary data.</text>
</comment>
<dbReference type="FunFam" id="1.10.10.60:FF:000151">
    <property type="entry name" value="histone H2A deubiquitinase MYSM1 isoform X2"/>
    <property type="match status" value="1"/>
</dbReference>
<keyword evidence="7" id="KW-0238">DNA-binding</keyword>
<keyword evidence="9" id="KW-0539">Nucleus</keyword>
<feature type="domain" description="Myb-like" evidence="11">
    <location>
        <begin position="232"/>
        <end position="282"/>
    </location>
</feature>
<sequence>MPIPFNEKNSGLKDKAEEALTSKSSSAAKPASPNNSIVETSNMAGLTLAPRRQGEVQEHDSFEHRGLRPKLVAATLSQVAILPKKHVVGQNSGHGGGAGSEFPNKNDATSTVSSHHSKPKPYQYSTSLPPAGHLQPQTSRSKSSSVSLTPQQAYRKLPSSSLSAAAASSVTKHQQPNFASLFAAARNNKLQEQQPQQQQQQEDTMSVEKVLPDQQVKSAKKARRKRTPQQQQRGQTSGRWTNQEHQAFLDGLQEFGREWKKVATRIPTRTSAQIRSHAQKYFSKLQREQETIQNLSSPADQGLMMMDHSSSQEDQPKQQAQPPHSIAPSVQKNIERLIADPQAVQREVEHTLRALQERYRQLQAQLQQRQQQQQPQNLLGGPRKPMLLQPPPPVVAAEEEEEEASSTGSRKRSYQDIETSTVASSQQEQEQQKQEASSDDQSSVTTNISASVASLDNEELIALHVLGGALPRNESNTSIADLFAVASVSRRQDSSAPASPASPQSNAIVDASMSSSPKDHKK</sequence>
<evidence type="ECO:0000313" key="14">
    <source>
        <dbReference type="EMBL" id="CAJ1941115.1"/>
    </source>
</evidence>
<keyword evidence="15" id="KW-1185">Reference proteome</keyword>
<dbReference type="Gene3D" id="1.10.10.60">
    <property type="entry name" value="Homeodomain-like"/>
    <property type="match status" value="1"/>
</dbReference>
<dbReference type="PROSITE" id="PS51294">
    <property type="entry name" value="HTH_MYB"/>
    <property type="match status" value="1"/>
</dbReference>
<evidence type="ECO:0000256" key="7">
    <source>
        <dbReference type="ARBA" id="ARBA00023125"/>
    </source>
</evidence>
<keyword evidence="2" id="KW-0479">Metal-binding</keyword>
<dbReference type="SMART" id="SM00717">
    <property type="entry name" value="SANT"/>
    <property type="match status" value="1"/>
</dbReference>
<dbReference type="AlphaFoldDB" id="A0AAD2CQT0"/>
<evidence type="ECO:0000256" key="8">
    <source>
        <dbReference type="ARBA" id="ARBA00023163"/>
    </source>
</evidence>
<dbReference type="GO" id="GO:0006508">
    <property type="term" value="P:proteolysis"/>
    <property type="evidence" value="ECO:0007669"/>
    <property type="project" value="UniProtKB-KW"/>
</dbReference>
<dbReference type="NCBIfam" id="TIGR01557">
    <property type="entry name" value="myb_SHAQKYF"/>
    <property type="match status" value="1"/>
</dbReference>
<feature type="compositionally biased region" description="Low complexity" evidence="10">
    <location>
        <begin position="191"/>
        <end position="202"/>
    </location>
</feature>
<feature type="compositionally biased region" description="Basic and acidic residues" evidence="10">
    <location>
        <begin position="52"/>
        <end position="66"/>
    </location>
</feature>
<keyword evidence="1" id="KW-0645">Protease</keyword>
<gene>
    <name evidence="14" type="ORF">CYCCA115_LOCUS7360</name>
</gene>
<evidence type="ECO:0000256" key="5">
    <source>
        <dbReference type="ARBA" id="ARBA00023015"/>
    </source>
</evidence>
<dbReference type="PANTHER" id="PTHR12802">
    <property type="entry name" value="SWI/SNF COMPLEX-RELATED"/>
    <property type="match status" value="1"/>
</dbReference>
<proteinExistence type="predicted"/>
<evidence type="ECO:0000256" key="2">
    <source>
        <dbReference type="ARBA" id="ARBA00022723"/>
    </source>
</evidence>
<feature type="compositionally biased region" description="Basic and acidic residues" evidence="10">
    <location>
        <begin position="10"/>
        <end position="20"/>
    </location>
</feature>
<evidence type="ECO:0000259" key="13">
    <source>
        <dbReference type="PROSITE" id="PS51294"/>
    </source>
</evidence>
<feature type="region of interest" description="Disordered" evidence="10">
    <location>
        <begin position="185"/>
        <end position="243"/>
    </location>
</feature>
<feature type="compositionally biased region" description="Low complexity" evidence="10">
    <location>
        <begin position="22"/>
        <end position="36"/>
    </location>
</feature>
<keyword evidence="8" id="KW-0804">Transcription</keyword>
<keyword evidence="3" id="KW-0378">Hydrolase</keyword>
<feature type="region of interest" description="Disordered" evidence="10">
    <location>
        <begin position="1"/>
        <end position="67"/>
    </location>
</feature>
<organism evidence="14 15">
    <name type="scientific">Cylindrotheca closterium</name>
    <dbReference type="NCBI Taxonomy" id="2856"/>
    <lineage>
        <taxon>Eukaryota</taxon>
        <taxon>Sar</taxon>
        <taxon>Stramenopiles</taxon>
        <taxon>Ochrophyta</taxon>
        <taxon>Bacillariophyta</taxon>
        <taxon>Bacillariophyceae</taxon>
        <taxon>Bacillariophycidae</taxon>
        <taxon>Bacillariales</taxon>
        <taxon>Bacillariaceae</taxon>
        <taxon>Cylindrotheca</taxon>
    </lineage>
</organism>
<dbReference type="InterPro" id="IPR009057">
    <property type="entry name" value="Homeodomain-like_sf"/>
</dbReference>
<feature type="compositionally biased region" description="Polar residues" evidence="10">
    <location>
        <begin position="504"/>
        <end position="516"/>
    </location>
</feature>
<dbReference type="PROSITE" id="PS50090">
    <property type="entry name" value="MYB_LIKE"/>
    <property type="match status" value="1"/>
</dbReference>
<dbReference type="GO" id="GO:0046872">
    <property type="term" value="F:metal ion binding"/>
    <property type="evidence" value="ECO:0007669"/>
    <property type="project" value="UniProtKB-KW"/>
</dbReference>
<dbReference type="Pfam" id="PF00249">
    <property type="entry name" value="Myb_DNA-binding"/>
    <property type="match status" value="1"/>
</dbReference>
<feature type="compositionally biased region" description="Polar residues" evidence="10">
    <location>
        <begin position="228"/>
        <end position="243"/>
    </location>
</feature>
<evidence type="ECO:0000259" key="11">
    <source>
        <dbReference type="PROSITE" id="PS50090"/>
    </source>
</evidence>
<evidence type="ECO:0000256" key="3">
    <source>
        <dbReference type="ARBA" id="ARBA00022801"/>
    </source>
</evidence>
<evidence type="ECO:0008006" key="16">
    <source>
        <dbReference type="Google" id="ProtNLM"/>
    </source>
</evidence>
<dbReference type="PROSITE" id="PS51293">
    <property type="entry name" value="SANT"/>
    <property type="match status" value="1"/>
</dbReference>
<keyword evidence="6" id="KW-0482">Metalloprotease</keyword>
<evidence type="ECO:0000256" key="4">
    <source>
        <dbReference type="ARBA" id="ARBA00022833"/>
    </source>
</evidence>
<feature type="domain" description="HTH myb-type" evidence="13">
    <location>
        <begin position="238"/>
        <end position="286"/>
    </location>
</feature>
<dbReference type="InterPro" id="IPR017884">
    <property type="entry name" value="SANT_dom"/>
</dbReference>
<accession>A0AAD2CQT0</accession>
<dbReference type="InterPro" id="IPR017930">
    <property type="entry name" value="Myb_dom"/>
</dbReference>
<feature type="region of interest" description="Disordered" evidence="10">
    <location>
        <begin position="488"/>
        <end position="522"/>
    </location>
</feature>
<protein>
    <recommendedName>
        <fullName evidence="16">HTH myb-type domain-containing protein</fullName>
    </recommendedName>
</protein>
<dbReference type="PANTHER" id="PTHR12802:SF173">
    <property type="entry name" value="MYB-LIKE PROTEIN K"/>
    <property type="match status" value="1"/>
</dbReference>
<reference evidence="14" key="1">
    <citation type="submission" date="2023-08" db="EMBL/GenBank/DDBJ databases">
        <authorList>
            <person name="Audoor S."/>
            <person name="Bilcke G."/>
        </authorList>
    </citation>
    <scope>NUCLEOTIDE SEQUENCE</scope>
</reference>
<feature type="region of interest" description="Disordered" evidence="10">
    <location>
        <begin position="87"/>
        <end position="173"/>
    </location>
</feature>
<evidence type="ECO:0000256" key="9">
    <source>
        <dbReference type="ARBA" id="ARBA00023242"/>
    </source>
</evidence>
<feature type="compositionally biased region" description="Basic residues" evidence="10">
    <location>
        <begin position="218"/>
        <end position="227"/>
    </location>
</feature>
<feature type="compositionally biased region" description="Polar residues" evidence="10">
    <location>
        <begin position="317"/>
        <end position="330"/>
    </location>
</feature>
<feature type="region of interest" description="Disordered" evidence="10">
    <location>
        <begin position="301"/>
        <end position="330"/>
    </location>
</feature>
<feature type="domain" description="SANT" evidence="12">
    <location>
        <begin position="235"/>
        <end position="286"/>
    </location>
</feature>
<feature type="compositionally biased region" description="Low complexity" evidence="10">
    <location>
        <begin position="418"/>
        <end position="429"/>
    </location>
</feature>
<dbReference type="InterPro" id="IPR006447">
    <property type="entry name" value="Myb_dom_plants"/>
</dbReference>
<dbReference type="EMBL" id="CAKOGP040001001">
    <property type="protein sequence ID" value="CAJ1941115.1"/>
    <property type="molecule type" value="Genomic_DNA"/>
</dbReference>
<dbReference type="SUPFAM" id="SSF46689">
    <property type="entry name" value="Homeodomain-like"/>
    <property type="match status" value="1"/>
</dbReference>
<dbReference type="InterPro" id="IPR001005">
    <property type="entry name" value="SANT/Myb"/>
</dbReference>
<dbReference type="Proteomes" id="UP001295423">
    <property type="component" value="Unassembled WGS sequence"/>
</dbReference>
<evidence type="ECO:0000259" key="12">
    <source>
        <dbReference type="PROSITE" id="PS51293"/>
    </source>
</evidence>
<feature type="region of interest" description="Disordered" evidence="10">
    <location>
        <begin position="365"/>
        <end position="450"/>
    </location>
</feature>
<evidence type="ECO:0000256" key="10">
    <source>
        <dbReference type="SAM" id="MobiDB-lite"/>
    </source>
</evidence>
<dbReference type="GO" id="GO:0008237">
    <property type="term" value="F:metallopeptidase activity"/>
    <property type="evidence" value="ECO:0007669"/>
    <property type="project" value="UniProtKB-KW"/>
</dbReference>
<feature type="compositionally biased region" description="Low complexity" evidence="10">
    <location>
        <begin position="365"/>
        <end position="379"/>
    </location>
</feature>
<feature type="compositionally biased region" description="Low complexity" evidence="10">
    <location>
        <begin position="494"/>
        <end position="503"/>
    </location>
</feature>
<evidence type="ECO:0000256" key="1">
    <source>
        <dbReference type="ARBA" id="ARBA00022670"/>
    </source>
</evidence>
<evidence type="ECO:0000313" key="15">
    <source>
        <dbReference type="Proteomes" id="UP001295423"/>
    </source>
</evidence>
<feature type="compositionally biased region" description="Low complexity" evidence="10">
    <location>
        <begin position="159"/>
        <end position="169"/>
    </location>
</feature>
<evidence type="ECO:0000256" key="6">
    <source>
        <dbReference type="ARBA" id="ARBA00023049"/>
    </source>
</evidence>